<sequence length="164" mass="17876">MTSIMADNKETVPLEGVFLINAENDNANMYVNEGQSTPSIIDTTSVHFQLLNENATNLLESGPFFTVKNDNNGNGTTFSSESFPGLSTTSNLDDVTVSIDEGGSSEKKTIDNGKIKIFDGTTTSDLAAHVVIDGTNFRITSAKNIEKFDINSYLSRVYFLNEEK</sequence>
<protein>
    <submittedName>
        <fullName evidence="1">Uncharacterized protein</fullName>
    </submittedName>
</protein>
<proteinExistence type="predicted"/>
<dbReference type="Proteomes" id="UP000479000">
    <property type="component" value="Unassembled WGS sequence"/>
</dbReference>
<dbReference type="AlphaFoldDB" id="A0A6H5GZH8"/>
<name>A0A6H5GZH8_9HEMI</name>
<organism evidence="1 2">
    <name type="scientific">Nesidiocoris tenuis</name>
    <dbReference type="NCBI Taxonomy" id="355587"/>
    <lineage>
        <taxon>Eukaryota</taxon>
        <taxon>Metazoa</taxon>
        <taxon>Ecdysozoa</taxon>
        <taxon>Arthropoda</taxon>
        <taxon>Hexapoda</taxon>
        <taxon>Insecta</taxon>
        <taxon>Pterygota</taxon>
        <taxon>Neoptera</taxon>
        <taxon>Paraneoptera</taxon>
        <taxon>Hemiptera</taxon>
        <taxon>Heteroptera</taxon>
        <taxon>Panheteroptera</taxon>
        <taxon>Cimicomorpha</taxon>
        <taxon>Miridae</taxon>
        <taxon>Dicyphina</taxon>
        <taxon>Nesidiocoris</taxon>
    </lineage>
</organism>
<evidence type="ECO:0000313" key="1">
    <source>
        <dbReference type="EMBL" id="CAB0006609.1"/>
    </source>
</evidence>
<keyword evidence="2" id="KW-1185">Reference proteome</keyword>
<accession>A0A6H5GZH8</accession>
<evidence type="ECO:0000313" key="2">
    <source>
        <dbReference type="Proteomes" id="UP000479000"/>
    </source>
</evidence>
<gene>
    <name evidence="1" type="ORF">NTEN_LOCUS12086</name>
</gene>
<feature type="non-terminal residue" evidence="1">
    <location>
        <position position="164"/>
    </location>
</feature>
<reference evidence="1 2" key="1">
    <citation type="submission" date="2020-02" db="EMBL/GenBank/DDBJ databases">
        <authorList>
            <person name="Ferguson B K."/>
        </authorList>
    </citation>
    <scope>NUCLEOTIDE SEQUENCE [LARGE SCALE GENOMIC DNA]</scope>
</reference>
<dbReference type="EMBL" id="CADCXU010017997">
    <property type="protein sequence ID" value="CAB0006609.1"/>
    <property type="molecule type" value="Genomic_DNA"/>
</dbReference>